<evidence type="ECO:0000313" key="2">
    <source>
        <dbReference type="Proteomes" id="UP000054481"/>
    </source>
</evidence>
<organism evidence="1 2">
    <name type="scientific">Hirsutella minnesotensis 3608</name>
    <dbReference type="NCBI Taxonomy" id="1043627"/>
    <lineage>
        <taxon>Eukaryota</taxon>
        <taxon>Fungi</taxon>
        <taxon>Dikarya</taxon>
        <taxon>Ascomycota</taxon>
        <taxon>Pezizomycotina</taxon>
        <taxon>Sordariomycetes</taxon>
        <taxon>Hypocreomycetidae</taxon>
        <taxon>Hypocreales</taxon>
        <taxon>Ophiocordycipitaceae</taxon>
        <taxon>Hirsutella</taxon>
    </lineage>
</organism>
<reference evidence="1 2" key="1">
    <citation type="journal article" date="2014" name="Genome Biol. Evol.">
        <title>Comparative genomics and transcriptomics analyses reveal divergent lifestyle features of nematode endoparasitic fungus Hirsutella minnesotensis.</title>
        <authorList>
            <person name="Lai Y."/>
            <person name="Liu K."/>
            <person name="Zhang X."/>
            <person name="Zhang X."/>
            <person name="Li K."/>
            <person name="Wang N."/>
            <person name="Shu C."/>
            <person name="Wu Y."/>
            <person name="Wang C."/>
            <person name="Bushley K.E."/>
            <person name="Xiang M."/>
            <person name="Liu X."/>
        </authorList>
    </citation>
    <scope>NUCLEOTIDE SEQUENCE [LARGE SCALE GENOMIC DNA]</scope>
    <source>
        <strain evidence="1 2">3608</strain>
    </source>
</reference>
<evidence type="ECO:0000313" key="1">
    <source>
        <dbReference type="EMBL" id="KJZ74853.1"/>
    </source>
</evidence>
<proteinExistence type="predicted"/>
<dbReference type="AlphaFoldDB" id="A0A0F7ZUH1"/>
<dbReference type="Proteomes" id="UP000054481">
    <property type="component" value="Unassembled WGS sequence"/>
</dbReference>
<protein>
    <submittedName>
        <fullName evidence="1">Uncharacterized protein</fullName>
    </submittedName>
</protein>
<sequence>MTASVVDVETIYAAAPDSPGSFSARLVQPVIHHHARFEAALLKKTDRRWLLEAPVSGEPPGLPLRRESPPPVFVAECMASALRRLVPLAAPDRKAEGGGCHERRGTHSAYRVGSLGEGLLALP</sequence>
<name>A0A0F7ZUH1_9HYPO</name>
<accession>A0A0F7ZUH1</accession>
<gene>
    <name evidence="1" type="ORF">HIM_05762</name>
</gene>
<keyword evidence="2" id="KW-1185">Reference proteome</keyword>
<dbReference type="EMBL" id="KQ030522">
    <property type="protein sequence ID" value="KJZ74853.1"/>
    <property type="molecule type" value="Genomic_DNA"/>
</dbReference>